<evidence type="ECO:0000256" key="1">
    <source>
        <dbReference type="SAM" id="MobiDB-lite"/>
    </source>
</evidence>
<feature type="compositionally biased region" description="Basic and acidic residues" evidence="1">
    <location>
        <begin position="122"/>
        <end position="142"/>
    </location>
</feature>
<evidence type="ECO:0000313" key="2">
    <source>
        <dbReference type="EMBL" id="KAK3605377.1"/>
    </source>
</evidence>
<dbReference type="Proteomes" id="UP001195483">
    <property type="component" value="Unassembled WGS sequence"/>
</dbReference>
<organism evidence="2 3">
    <name type="scientific">Potamilus streckersoni</name>
    <dbReference type="NCBI Taxonomy" id="2493646"/>
    <lineage>
        <taxon>Eukaryota</taxon>
        <taxon>Metazoa</taxon>
        <taxon>Spiralia</taxon>
        <taxon>Lophotrochozoa</taxon>
        <taxon>Mollusca</taxon>
        <taxon>Bivalvia</taxon>
        <taxon>Autobranchia</taxon>
        <taxon>Heteroconchia</taxon>
        <taxon>Palaeoheterodonta</taxon>
        <taxon>Unionida</taxon>
        <taxon>Unionoidea</taxon>
        <taxon>Unionidae</taxon>
        <taxon>Ambleminae</taxon>
        <taxon>Lampsilini</taxon>
        <taxon>Potamilus</taxon>
    </lineage>
</organism>
<feature type="compositionally biased region" description="Basic and acidic residues" evidence="1">
    <location>
        <begin position="70"/>
        <end position="85"/>
    </location>
</feature>
<dbReference type="AlphaFoldDB" id="A0AAE0T7T8"/>
<comment type="caution">
    <text evidence="2">The sequence shown here is derived from an EMBL/GenBank/DDBJ whole genome shotgun (WGS) entry which is preliminary data.</text>
</comment>
<name>A0AAE0T7T8_9BIVA</name>
<feature type="compositionally biased region" description="Basic and acidic residues" evidence="1">
    <location>
        <begin position="100"/>
        <end position="110"/>
    </location>
</feature>
<sequence>MGREIFCKNGDSYPSNVGRQRLKSNSLRRINSSSTSPSRRLSRELHRSPRGGSNSRERKQIYNRSKNASRKRDYSSSASRSRDRVPSVGETEESSFLSQESKKVIVDVHHSTRSQRTSDLNEIDRNKNSESKNSFDKERRDELEGRWEIKGATSTLKQTLRSGKSKGGLMLKIYRRAHDDDSLYDDDTEVEEECHDRSTSRVSDADDEEADEVVHIQKEKKVTAAAKKKSRFHFKQKYIFQKKRRHRKFIGQHKFPLNSKTVLHIGIPQQDEERENLDDEDAVSMENGFESIHLPRLAINKDSGETLLHRAARLGYEVNAYISFYDNTTQRYFVK</sequence>
<protein>
    <submittedName>
        <fullName evidence="2">Uncharacterized protein</fullName>
    </submittedName>
</protein>
<accession>A0AAE0T7T8</accession>
<keyword evidence="3" id="KW-1185">Reference proteome</keyword>
<feature type="compositionally biased region" description="Low complexity" evidence="1">
    <location>
        <begin position="23"/>
        <end position="39"/>
    </location>
</feature>
<evidence type="ECO:0000313" key="3">
    <source>
        <dbReference type="Proteomes" id="UP001195483"/>
    </source>
</evidence>
<reference evidence="2" key="3">
    <citation type="submission" date="2023-05" db="EMBL/GenBank/DDBJ databases">
        <authorList>
            <person name="Smith C.H."/>
        </authorList>
    </citation>
    <scope>NUCLEOTIDE SEQUENCE</scope>
    <source>
        <strain evidence="2">CHS0354</strain>
        <tissue evidence="2">Mantle</tissue>
    </source>
</reference>
<dbReference type="EMBL" id="JAEAOA010002343">
    <property type="protein sequence ID" value="KAK3605377.1"/>
    <property type="molecule type" value="Genomic_DNA"/>
</dbReference>
<reference evidence="2" key="2">
    <citation type="journal article" date="2021" name="Genome Biol. Evol.">
        <title>Developing a high-quality reference genome for a parasitic bivalve with doubly uniparental inheritance (Bivalvia: Unionida).</title>
        <authorList>
            <person name="Smith C.H."/>
        </authorList>
    </citation>
    <scope>NUCLEOTIDE SEQUENCE</scope>
    <source>
        <strain evidence="2">CHS0354</strain>
        <tissue evidence="2">Mantle</tissue>
    </source>
</reference>
<reference evidence="2" key="1">
    <citation type="journal article" date="2021" name="Genome Biol. Evol.">
        <title>A High-Quality Reference Genome for a Parasitic Bivalve with Doubly Uniparental Inheritance (Bivalvia: Unionida).</title>
        <authorList>
            <person name="Smith C.H."/>
        </authorList>
    </citation>
    <scope>NUCLEOTIDE SEQUENCE</scope>
    <source>
        <strain evidence="2">CHS0354</strain>
    </source>
</reference>
<gene>
    <name evidence="2" type="ORF">CHS0354_040975</name>
</gene>
<feature type="region of interest" description="Disordered" evidence="1">
    <location>
        <begin position="1"/>
        <end position="142"/>
    </location>
</feature>
<proteinExistence type="predicted"/>